<protein>
    <submittedName>
        <fullName evidence="1">Uncharacterized protein</fullName>
    </submittedName>
</protein>
<reference evidence="1 2" key="1">
    <citation type="submission" date="2018-05" db="EMBL/GenBank/DDBJ databases">
        <title>A metagenomic window into the 2 km-deep terrestrial subsurface aquifer revealed taxonomically and functionally diverse microbial community comprising novel uncultured bacterial lineages.</title>
        <authorList>
            <person name="Kadnikov V.V."/>
            <person name="Mardanov A.V."/>
            <person name="Beletsky A.V."/>
            <person name="Banks D."/>
            <person name="Pimenov N.V."/>
            <person name="Frank Y.A."/>
            <person name="Karnachuk O.V."/>
            <person name="Ravin N.V."/>
        </authorList>
    </citation>
    <scope>NUCLEOTIDE SEQUENCE [LARGE SCALE GENOMIC DNA]</scope>
    <source>
        <strain evidence="1">BY</strain>
    </source>
</reference>
<evidence type="ECO:0000313" key="1">
    <source>
        <dbReference type="EMBL" id="AXA36798.1"/>
    </source>
</evidence>
<dbReference type="Proteomes" id="UP000262583">
    <property type="component" value="Chromosome"/>
</dbReference>
<organism evidence="1 2">
    <name type="scientific">Sumerlaea chitinivorans</name>
    <dbReference type="NCBI Taxonomy" id="2250252"/>
    <lineage>
        <taxon>Bacteria</taxon>
        <taxon>Candidatus Sumerlaeota</taxon>
        <taxon>Candidatus Sumerlaeia</taxon>
        <taxon>Candidatus Sumerlaeales</taxon>
        <taxon>Candidatus Sumerlaeaceae</taxon>
        <taxon>Candidatus Sumerlaea</taxon>
    </lineage>
</organism>
<dbReference type="EMBL" id="CP030759">
    <property type="protein sequence ID" value="AXA36798.1"/>
    <property type="molecule type" value="Genomic_DNA"/>
</dbReference>
<proteinExistence type="predicted"/>
<name>A0A2Z4Y7H4_SUMC1</name>
<dbReference type="KEGG" id="schv:BRCON_2021"/>
<sequence>MRPPAILLLDRIPSHFVMLRRTRSLRRPVNGLVQMPEIGGLDRGRAPCCWHHEATPEKHAT</sequence>
<evidence type="ECO:0000313" key="2">
    <source>
        <dbReference type="Proteomes" id="UP000262583"/>
    </source>
</evidence>
<accession>A0A2Z4Y7H4</accession>
<dbReference type="AlphaFoldDB" id="A0A2Z4Y7H4"/>
<gene>
    <name evidence="1" type="ORF">BRCON_2021</name>
</gene>